<keyword evidence="2" id="KW-1185">Reference proteome</keyword>
<dbReference type="AlphaFoldDB" id="A0A915LBZ4"/>
<dbReference type="WBParaSite" id="nRc.2.0.1.t47311-RA">
    <property type="protein sequence ID" value="nRc.2.0.1.t47311-RA"/>
    <property type="gene ID" value="nRc.2.0.1.g47311"/>
</dbReference>
<dbReference type="Proteomes" id="UP000887565">
    <property type="component" value="Unplaced"/>
</dbReference>
<evidence type="ECO:0000259" key="1">
    <source>
        <dbReference type="PROSITE" id="PS50878"/>
    </source>
</evidence>
<evidence type="ECO:0000313" key="3">
    <source>
        <dbReference type="WBParaSite" id="nRc.2.0.1.t47311-RA"/>
    </source>
</evidence>
<dbReference type="Pfam" id="PF00078">
    <property type="entry name" value="RVT_1"/>
    <property type="match status" value="1"/>
</dbReference>
<feature type="domain" description="Reverse transcriptase" evidence="1">
    <location>
        <begin position="1"/>
        <end position="150"/>
    </location>
</feature>
<organism evidence="2 3">
    <name type="scientific">Romanomermis culicivorax</name>
    <name type="common">Nematode worm</name>
    <dbReference type="NCBI Taxonomy" id="13658"/>
    <lineage>
        <taxon>Eukaryota</taxon>
        <taxon>Metazoa</taxon>
        <taxon>Ecdysozoa</taxon>
        <taxon>Nematoda</taxon>
        <taxon>Enoplea</taxon>
        <taxon>Dorylaimia</taxon>
        <taxon>Mermithida</taxon>
        <taxon>Mermithoidea</taxon>
        <taxon>Mermithidae</taxon>
        <taxon>Romanomermis</taxon>
    </lineage>
</organism>
<proteinExistence type="predicted"/>
<dbReference type="InterPro" id="IPR000477">
    <property type="entry name" value="RT_dom"/>
</dbReference>
<protein>
    <submittedName>
        <fullName evidence="3">Reverse transcriptase domain-containing protein</fullName>
    </submittedName>
</protein>
<sequence>MDSGSTPVQSVRDYWEEIIGVDHGFAMNPMLQEWAHKVRQETMLGEAQPLPPEEANWEEYTTATGAPENSLSLNHMYYVDDLVIYTKKAGDLDIALADIEKHAADLGCKLNTRKSARFHIRQPEANDGENTSNVPTITLREKYKYLGIEKGLTIDHSCMWEKTEGECLQLCEQSESSVLVPE</sequence>
<evidence type="ECO:0000313" key="2">
    <source>
        <dbReference type="Proteomes" id="UP000887565"/>
    </source>
</evidence>
<accession>A0A915LBZ4</accession>
<dbReference type="PROSITE" id="PS50878">
    <property type="entry name" value="RT_POL"/>
    <property type="match status" value="1"/>
</dbReference>
<reference evidence="3" key="1">
    <citation type="submission" date="2022-11" db="UniProtKB">
        <authorList>
            <consortium name="WormBaseParasite"/>
        </authorList>
    </citation>
    <scope>IDENTIFICATION</scope>
</reference>
<name>A0A915LBZ4_ROMCU</name>